<keyword evidence="2" id="KW-1185">Reference proteome</keyword>
<accession>A0A4Y7T765</accession>
<dbReference type="EMBL" id="QPFP01000025">
    <property type="protein sequence ID" value="TEB29950.1"/>
    <property type="molecule type" value="Genomic_DNA"/>
</dbReference>
<dbReference type="AlphaFoldDB" id="A0A4Y7T765"/>
<dbReference type="OrthoDB" id="2820249at2759"/>
<dbReference type="Proteomes" id="UP000298030">
    <property type="component" value="Unassembled WGS sequence"/>
</dbReference>
<evidence type="ECO:0000313" key="2">
    <source>
        <dbReference type="Proteomes" id="UP000298030"/>
    </source>
</evidence>
<feature type="non-terminal residue" evidence="1">
    <location>
        <position position="142"/>
    </location>
</feature>
<reference evidence="1 2" key="1">
    <citation type="journal article" date="2019" name="Nat. Ecol. Evol.">
        <title>Megaphylogeny resolves global patterns of mushroom evolution.</title>
        <authorList>
            <person name="Varga T."/>
            <person name="Krizsan K."/>
            <person name="Foldi C."/>
            <person name="Dima B."/>
            <person name="Sanchez-Garcia M."/>
            <person name="Sanchez-Ramirez S."/>
            <person name="Szollosi G.J."/>
            <person name="Szarkandi J.G."/>
            <person name="Papp V."/>
            <person name="Albert L."/>
            <person name="Andreopoulos W."/>
            <person name="Angelini C."/>
            <person name="Antonin V."/>
            <person name="Barry K.W."/>
            <person name="Bougher N.L."/>
            <person name="Buchanan P."/>
            <person name="Buyck B."/>
            <person name="Bense V."/>
            <person name="Catcheside P."/>
            <person name="Chovatia M."/>
            <person name="Cooper J."/>
            <person name="Damon W."/>
            <person name="Desjardin D."/>
            <person name="Finy P."/>
            <person name="Geml J."/>
            <person name="Haridas S."/>
            <person name="Hughes K."/>
            <person name="Justo A."/>
            <person name="Karasinski D."/>
            <person name="Kautmanova I."/>
            <person name="Kiss B."/>
            <person name="Kocsube S."/>
            <person name="Kotiranta H."/>
            <person name="LaButti K.M."/>
            <person name="Lechner B.E."/>
            <person name="Liimatainen K."/>
            <person name="Lipzen A."/>
            <person name="Lukacs Z."/>
            <person name="Mihaltcheva S."/>
            <person name="Morgado L.N."/>
            <person name="Niskanen T."/>
            <person name="Noordeloos M.E."/>
            <person name="Ohm R.A."/>
            <person name="Ortiz-Santana B."/>
            <person name="Ovrebo C."/>
            <person name="Racz N."/>
            <person name="Riley R."/>
            <person name="Savchenko A."/>
            <person name="Shiryaev A."/>
            <person name="Soop K."/>
            <person name="Spirin V."/>
            <person name="Szebenyi C."/>
            <person name="Tomsovsky M."/>
            <person name="Tulloss R.E."/>
            <person name="Uehling J."/>
            <person name="Grigoriev I.V."/>
            <person name="Vagvolgyi C."/>
            <person name="Papp T."/>
            <person name="Martin F.M."/>
            <person name="Miettinen O."/>
            <person name="Hibbett D.S."/>
            <person name="Nagy L.G."/>
        </authorList>
    </citation>
    <scope>NUCLEOTIDE SEQUENCE [LARGE SCALE GENOMIC DNA]</scope>
    <source>
        <strain evidence="1 2">FP101781</strain>
    </source>
</reference>
<organism evidence="1 2">
    <name type="scientific">Coprinellus micaceus</name>
    <name type="common">Glistening ink-cap mushroom</name>
    <name type="synonym">Coprinus micaceus</name>
    <dbReference type="NCBI Taxonomy" id="71717"/>
    <lineage>
        <taxon>Eukaryota</taxon>
        <taxon>Fungi</taxon>
        <taxon>Dikarya</taxon>
        <taxon>Basidiomycota</taxon>
        <taxon>Agaricomycotina</taxon>
        <taxon>Agaricomycetes</taxon>
        <taxon>Agaricomycetidae</taxon>
        <taxon>Agaricales</taxon>
        <taxon>Agaricineae</taxon>
        <taxon>Psathyrellaceae</taxon>
        <taxon>Coprinellus</taxon>
    </lineage>
</organism>
<name>A0A4Y7T765_COPMI</name>
<proteinExistence type="predicted"/>
<gene>
    <name evidence="1" type="ORF">FA13DRAFT_1775212</name>
</gene>
<protein>
    <submittedName>
        <fullName evidence="1">Uncharacterized protein</fullName>
    </submittedName>
</protein>
<comment type="caution">
    <text evidence="1">The sequence shown here is derived from an EMBL/GenBank/DDBJ whole genome shotgun (WGS) entry which is preliminary data.</text>
</comment>
<sequence length="142" mass="16404">MTTTSTFWTSSYHWMSWKGPCPAEEWTREAWRKHLCATFPTKLALKSGVSFQPPRFLFSWAMEYTEALAIAQRCRPNERLPPMSYIGLSQTFTDIIRDRFPQIMDQLGSIVVDYVWAPGEEAFTCIALSDSWITGNRKPTPE</sequence>
<evidence type="ECO:0000313" key="1">
    <source>
        <dbReference type="EMBL" id="TEB29950.1"/>
    </source>
</evidence>